<dbReference type="PROSITE" id="PS00460">
    <property type="entry name" value="GLUTATHIONE_PEROXID_1"/>
    <property type="match status" value="1"/>
</dbReference>
<dbReference type="CDD" id="cd00340">
    <property type="entry name" value="GSH_Peroxidase"/>
    <property type="match status" value="1"/>
</dbReference>
<feature type="active site" evidence="4">
    <location>
        <position position="61"/>
    </location>
</feature>
<dbReference type="PANTHER" id="PTHR11592:SF44">
    <property type="entry name" value="GLUTATHIONE PEROXIDASE"/>
    <property type="match status" value="1"/>
</dbReference>
<dbReference type="SUPFAM" id="SSF52833">
    <property type="entry name" value="Thioredoxin-like"/>
    <property type="match status" value="1"/>
</dbReference>
<dbReference type="PROSITE" id="PS51355">
    <property type="entry name" value="GLUTATHIONE_PEROXID_3"/>
    <property type="match status" value="1"/>
</dbReference>
<dbReference type="PIRSF" id="PIRSF000303">
    <property type="entry name" value="Glutathion_perox"/>
    <property type="match status" value="1"/>
</dbReference>
<dbReference type="InterPro" id="IPR029759">
    <property type="entry name" value="GPX_AS"/>
</dbReference>
<dbReference type="PRINTS" id="PR01011">
    <property type="entry name" value="GLUTPROXDASE"/>
</dbReference>
<evidence type="ECO:0000256" key="5">
    <source>
        <dbReference type="RuleBase" id="RU000499"/>
    </source>
</evidence>
<dbReference type="PANTHER" id="PTHR11592">
    <property type="entry name" value="GLUTATHIONE PEROXIDASE"/>
    <property type="match status" value="1"/>
</dbReference>
<dbReference type="Gene3D" id="3.40.30.10">
    <property type="entry name" value="Glutaredoxin"/>
    <property type="match status" value="1"/>
</dbReference>
<evidence type="ECO:0000256" key="4">
    <source>
        <dbReference type="PIRSR" id="PIRSR000303-1"/>
    </source>
</evidence>
<dbReference type="GO" id="GO:0004601">
    <property type="term" value="F:peroxidase activity"/>
    <property type="evidence" value="ECO:0007669"/>
    <property type="project" value="UniProtKB-KW"/>
</dbReference>
<dbReference type="OrthoDB" id="9785502at2"/>
<dbReference type="Pfam" id="PF00255">
    <property type="entry name" value="GSHPx"/>
    <property type="match status" value="1"/>
</dbReference>
<dbReference type="EMBL" id="QLIX01000024">
    <property type="protein sequence ID" value="RAI56263.1"/>
    <property type="molecule type" value="Genomic_DNA"/>
</dbReference>
<dbReference type="PROSITE" id="PS51352">
    <property type="entry name" value="THIOREDOXIN_2"/>
    <property type="match status" value="1"/>
</dbReference>
<evidence type="ECO:0000313" key="7">
    <source>
        <dbReference type="EMBL" id="RAI56263.1"/>
    </source>
</evidence>
<evidence type="ECO:0000259" key="6">
    <source>
        <dbReference type="PROSITE" id="PS51352"/>
    </source>
</evidence>
<gene>
    <name evidence="7" type="ORF">DOO78_21895</name>
</gene>
<organism evidence="7 8">
    <name type="scientific">Roseicella frigidaeris</name>
    <dbReference type="NCBI Taxonomy" id="2230885"/>
    <lineage>
        <taxon>Bacteria</taxon>
        <taxon>Pseudomonadati</taxon>
        <taxon>Pseudomonadota</taxon>
        <taxon>Alphaproteobacteria</taxon>
        <taxon>Acetobacterales</taxon>
        <taxon>Roseomonadaceae</taxon>
        <taxon>Roseicella</taxon>
    </lineage>
</organism>
<accession>A0A327M295</accession>
<dbReference type="InterPro" id="IPR013766">
    <property type="entry name" value="Thioredoxin_domain"/>
</dbReference>
<evidence type="ECO:0000256" key="2">
    <source>
        <dbReference type="ARBA" id="ARBA00022559"/>
    </source>
</evidence>
<keyword evidence="8" id="KW-1185">Reference proteome</keyword>
<dbReference type="AlphaFoldDB" id="A0A327M295"/>
<dbReference type="InterPro" id="IPR036249">
    <property type="entry name" value="Thioredoxin-like_sf"/>
</dbReference>
<comment type="caution">
    <text evidence="7">The sequence shown here is derived from an EMBL/GenBank/DDBJ whole genome shotgun (WGS) entry which is preliminary data.</text>
</comment>
<evidence type="ECO:0000313" key="8">
    <source>
        <dbReference type="Proteomes" id="UP000249065"/>
    </source>
</evidence>
<protein>
    <recommendedName>
        <fullName evidence="5">Glutathione peroxidase</fullName>
    </recommendedName>
</protein>
<dbReference type="RefSeq" id="WP_111472008.1">
    <property type="nucleotide sequence ID" value="NZ_QLIX01000024.1"/>
</dbReference>
<comment type="similarity">
    <text evidence="1 5">Belongs to the glutathione peroxidase family.</text>
</comment>
<dbReference type="InterPro" id="IPR000889">
    <property type="entry name" value="Glutathione_peroxidase"/>
</dbReference>
<dbReference type="Proteomes" id="UP000249065">
    <property type="component" value="Unassembled WGS sequence"/>
</dbReference>
<proteinExistence type="inferred from homology"/>
<sequence>MAEIGRRTGLLLGGALMAGGAGSAAGASLADFTLEAIEGGPLPLARYRGQPVLVVNTASFCGFTPQYAGLERLHERYGPRGLVVLGVPSQDFNQESSDNKTIKDFCDATYNVEFPMTTVSAVRGAAAVPLYRFLAERGGGPPGWNFHKYLVARDGSTVRGFGSRVAPDAPELVQAIEAALAG</sequence>
<keyword evidence="2 5" id="KW-0575">Peroxidase</keyword>
<feature type="domain" description="Thioredoxin" evidence="6">
    <location>
        <begin position="23"/>
        <end position="181"/>
    </location>
</feature>
<evidence type="ECO:0000256" key="1">
    <source>
        <dbReference type="ARBA" id="ARBA00006926"/>
    </source>
</evidence>
<reference evidence="8" key="1">
    <citation type="submission" date="2018-06" db="EMBL/GenBank/DDBJ databases">
        <authorList>
            <person name="Khan S.A."/>
        </authorList>
    </citation>
    <scope>NUCLEOTIDE SEQUENCE [LARGE SCALE GENOMIC DNA]</scope>
    <source>
        <strain evidence="8">DB-1506</strain>
    </source>
</reference>
<keyword evidence="3 5" id="KW-0560">Oxidoreductase</keyword>
<dbReference type="GO" id="GO:0034599">
    <property type="term" value="P:cellular response to oxidative stress"/>
    <property type="evidence" value="ECO:0007669"/>
    <property type="project" value="TreeGrafter"/>
</dbReference>
<evidence type="ECO:0000256" key="3">
    <source>
        <dbReference type="ARBA" id="ARBA00023002"/>
    </source>
</evidence>
<name>A0A327M295_9PROT</name>